<sequence length="681" mass="74957">MSSALSPPQLGALLDILVHHETYSEVQSFKDPDAIEKYGYPFDDSNRKKDDSKSPISSSPLLQLLLTRLILPAPGIRDLPSEFWSSKFRALMRRLGEADLSESYDKGTLGSRKRLASAASVIHECITRGLLSGVPDDSLPDLHGKYDTHKAEDLIRAWDDVVQHLVHGNLVDELFGEFTKTASIESHSPAVEAAVDSAIIYIATFLHHLFVLSAEGPYLLKLLSNVHSLVPYSVVGQTLRVGNAGTMINAMVRLFLAKVSVGAVTNWLGFTQNAADGMNLFQRIISLVLEWDTSDFRKAAESIRRSKGVPSASLLAAIDEHLQAPREQHEAARESSKEEGKSIVVVILEAKDKDIASSLTETQHTQCLEYYSAQLAIRDREKLAEALCRQNPDLTTSIVRDGVSVFEPMIRAVHKNVDLRKHISSVESFLTDLIATSKPKKQDGDEAQDTPIPPSVEDYVTLLRRNRQLAYDYLHDFAEGCPELRKTWLGWAKDSLKVFRQVSEDDTASTNSKNGSFGAGKLDKQLQGLFDGLPDEKRGSIQVTIDAHAEYLSALESMSITQMQRVVDGVDELEGKKHVGGNISGPGVYITRWHCLLDETIVTPSKPRSGPRTGKDVKGLKALGKTEAIATSETWDPDAITEQEEQAQPAAPDVSLVIDAFESQFRNLVAEISSKDIPRGG</sequence>
<name>A0ACC0D3K0_9PEZI</name>
<evidence type="ECO:0000313" key="1">
    <source>
        <dbReference type="EMBL" id="KAI6087332.1"/>
    </source>
</evidence>
<evidence type="ECO:0000313" key="2">
    <source>
        <dbReference type="Proteomes" id="UP001497680"/>
    </source>
</evidence>
<accession>A0ACC0D3K0</accession>
<comment type="caution">
    <text evidence="1">The sequence shown here is derived from an EMBL/GenBank/DDBJ whole genome shotgun (WGS) entry which is preliminary data.</text>
</comment>
<gene>
    <name evidence="1" type="ORF">F4821DRAFT_106263</name>
</gene>
<dbReference type="EMBL" id="MU394308">
    <property type="protein sequence ID" value="KAI6087332.1"/>
    <property type="molecule type" value="Genomic_DNA"/>
</dbReference>
<reference evidence="1 2" key="1">
    <citation type="journal article" date="2022" name="New Phytol.">
        <title>Ecological generalism drives hyperdiversity of secondary metabolite gene clusters in xylarialean endophytes.</title>
        <authorList>
            <person name="Franco M.E.E."/>
            <person name="Wisecaver J.H."/>
            <person name="Arnold A.E."/>
            <person name="Ju Y.M."/>
            <person name="Slot J.C."/>
            <person name="Ahrendt S."/>
            <person name="Moore L.P."/>
            <person name="Eastman K.E."/>
            <person name="Scott K."/>
            <person name="Konkel Z."/>
            <person name="Mondo S.J."/>
            <person name="Kuo A."/>
            <person name="Hayes R.D."/>
            <person name="Haridas S."/>
            <person name="Andreopoulos B."/>
            <person name="Riley R."/>
            <person name="LaButti K."/>
            <person name="Pangilinan J."/>
            <person name="Lipzen A."/>
            <person name="Amirebrahimi M."/>
            <person name="Yan J."/>
            <person name="Adam C."/>
            <person name="Keymanesh K."/>
            <person name="Ng V."/>
            <person name="Louie K."/>
            <person name="Northen T."/>
            <person name="Drula E."/>
            <person name="Henrissat B."/>
            <person name="Hsieh H.M."/>
            <person name="Youens-Clark K."/>
            <person name="Lutzoni F."/>
            <person name="Miadlikowska J."/>
            <person name="Eastwood D.C."/>
            <person name="Hamelin R.C."/>
            <person name="Grigoriev I.V."/>
            <person name="U'Ren J.M."/>
        </authorList>
    </citation>
    <scope>NUCLEOTIDE SEQUENCE [LARGE SCALE GENOMIC DNA]</scope>
    <source>
        <strain evidence="1 2">ER1909</strain>
    </source>
</reference>
<protein>
    <submittedName>
        <fullName evidence="1">PX-associated-domain-containing protein</fullName>
    </submittedName>
</protein>
<proteinExistence type="predicted"/>
<keyword evidence="2" id="KW-1185">Reference proteome</keyword>
<dbReference type="Proteomes" id="UP001497680">
    <property type="component" value="Unassembled WGS sequence"/>
</dbReference>
<organism evidence="1 2">
    <name type="scientific">Hypoxylon rubiginosum</name>
    <dbReference type="NCBI Taxonomy" id="110542"/>
    <lineage>
        <taxon>Eukaryota</taxon>
        <taxon>Fungi</taxon>
        <taxon>Dikarya</taxon>
        <taxon>Ascomycota</taxon>
        <taxon>Pezizomycotina</taxon>
        <taxon>Sordariomycetes</taxon>
        <taxon>Xylariomycetidae</taxon>
        <taxon>Xylariales</taxon>
        <taxon>Hypoxylaceae</taxon>
        <taxon>Hypoxylon</taxon>
    </lineage>
</organism>